<keyword evidence="1" id="KW-0812">Transmembrane</keyword>
<evidence type="ECO:0000313" key="2">
    <source>
        <dbReference type="Ensembl" id="ENSSBOP00000020383.1"/>
    </source>
</evidence>
<reference evidence="2" key="1">
    <citation type="submission" date="2025-08" db="UniProtKB">
        <authorList>
            <consortium name="Ensembl"/>
        </authorList>
    </citation>
    <scope>IDENTIFICATION</scope>
</reference>
<accession>A0A2K6TL75</accession>
<evidence type="ECO:0000313" key="3">
    <source>
        <dbReference type="Proteomes" id="UP000233220"/>
    </source>
</evidence>
<dbReference type="Proteomes" id="UP000233220">
    <property type="component" value="Unplaced"/>
</dbReference>
<feature type="transmembrane region" description="Helical" evidence="1">
    <location>
        <begin position="20"/>
        <end position="39"/>
    </location>
</feature>
<sequence>MPRRKQQAPRRAAGTSRFPFLLWVGILSTWWVENVLPLVHKNT</sequence>
<keyword evidence="1" id="KW-1133">Transmembrane helix</keyword>
<dbReference type="GeneTree" id="ENSGT00950000183051"/>
<gene>
    <name evidence="2" type="primary">TSHZ3</name>
</gene>
<evidence type="ECO:0000256" key="1">
    <source>
        <dbReference type="SAM" id="Phobius"/>
    </source>
</evidence>
<keyword evidence="3" id="KW-1185">Reference proteome</keyword>
<name>A0A2K6TL75_SAIBB</name>
<dbReference type="Ensembl" id="ENSSBOT00000037215.1">
    <property type="protein sequence ID" value="ENSSBOP00000020383.1"/>
    <property type="gene ID" value="ENSSBOG00000026781.1"/>
</dbReference>
<proteinExistence type="predicted"/>
<dbReference type="AlphaFoldDB" id="A0A2K6TL75"/>
<reference evidence="2" key="2">
    <citation type="submission" date="2025-09" db="UniProtKB">
        <authorList>
            <consortium name="Ensembl"/>
        </authorList>
    </citation>
    <scope>IDENTIFICATION</scope>
</reference>
<organism evidence="2 3">
    <name type="scientific">Saimiri boliviensis boliviensis</name>
    <name type="common">Bolivian squirrel monkey</name>
    <dbReference type="NCBI Taxonomy" id="39432"/>
    <lineage>
        <taxon>Eukaryota</taxon>
        <taxon>Metazoa</taxon>
        <taxon>Chordata</taxon>
        <taxon>Craniata</taxon>
        <taxon>Vertebrata</taxon>
        <taxon>Euteleostomi</taxon>
        <taxon>Mammalia</taxon>
        <taxon>Eutheria</taxon>
        <taxon>Euarchontoglires</taxon>
        <taxon>Primates</taxon>
        <taxon>Haplorrhini</taxon>
        <taxon>Platyrrhini</taxon>
        <taxon>Cebidae</taxon>
        <taxon>Saimiriinae</taxon>
        <taxon>Saimiri</taxon>
    </lineage>
</organism>
<protein>
    <submittedName>
        <fullName evidence="2">Teashirt zinc finger homeobox 3</fullName>
    </submittedName>
</protein>
<keyword evidence="1" id="KW-0472">Membrane</keyword>